<keyword evidence="2" id="KW-1185">Reference proteome</keyword>
<dbReference type="AlphaFoldDB" id="A0AA96GBH0"/>
<dbReference type="RefSeq" id="WP_312645590.1">
    <property type="nucleotide sequence ID" value="NZ_CP116967.1"/>
</dbReference>
<gene>
    <name evidence="1" type="ORF">PP769_04265</name>
</gene>
<name>A0AA96GBH0_9BACT</name>
<dbReference type="Proteomes" id="UP001302719">
    <property type="component" value="Chromosome"/>
</dbReference>
<accession>A0AA96GBH0</accession>
<evidence type="ECO:0000313" key="2">
    <source>
        <dbReference type="Proteomes" id="UP001302719"/>
    </source>
</evidence>
<protein>
    <submittedName>
        <fullName evidence="1">Uncharacterized protein</fullName>
    </submittedName>
</protein>
<organism evidence="1 2">
    <name type="scientific">Candidatus Nitrospira allomarina</name>
    <dbReference type="NCBI Taxonomy" id="3020900"/>
    <lineage>
        <taxon>Bacteria</taxon>
        <taxon>Pseudomonadati</taxon>
        <taxon>Nitrospirota</taxon>
        <taxon>Nitrospiria</taxon>
        <taxon>Nitrospirales</taxon>
        <taxon>Nitrospiraceae</taxon>
        <taxon>Nitrospira</taxon>
    </lineage>
</organism>
<evidence type="ECO:0000313" key="1">
    <source>
        <dbReference type="EMBL" id="WNM58989.1"/>
    </source>
</evidence>
<proteinExistence type="predicted"/>
<dbReference type="KEGG" id="nall:PP769_04265"/>
<dbReference type="EMBL" id="CP116967">
    <property type="protein sequence ID" value="WNM58989.1"/>
    <property type="molecule type" value="Genomic_DNA"/>
</dbReference>
<reference evidence="1 2" key="1">
    <citation type="submission" date="2023-01" db="EMBL/GenBank/DDBJ databases">
        <title>Cultivation and genomic characterization of new, ubiquitous marine nitrite-oxidizing bacteria from the Nitrospirales.</title>
        <authorList>
            <person name="Mueller A.J."/>
            <person name="Daebeler A."/>
            <person name="Herbold C.W."/>
            <person name="Kirkegaard R.H."/>
            <person name="Daims H."/>
        </authorList>
    </citation>
    <scope>NUCLEOTIDE SEQUENCE [LARGE SCALE GENOMIC DNA]</scope>
    <source>
        <strain evidence="1 2">VA</strain>
    </source>
</reference>
<sequence length="103" mass="11632">MIRTEQLASDTIMFHVQGQFNKQVAKELGLLVFRSYHSGCKTFLCNLSLAKAFDKEAYSQLTLIGEGLRDKGRNWRVISPPFSSGNQLILRTSLQFLLPANLN</sequence>